<dbReference type="SUPFAM" id="SSF50129">
    <property type="entry name" value="GroES-like"/>
    <property type="match status" value="1"/>
</dbReference>
<dbReference type="PANTHER" id="PTHR48106:SF13">
    <property type="entry name" value="QUINONE OXIDOREDUCTASE-RELATED"/>
    <property type="match status" value="1"/>
</dbReference>
<gene>
    <name evidence="4" type="ORF">FHP29_03075</name>
</gene>
<dbReference type="InterPro" id="IPR011032">
    <property type="entry name" value="GroES-like_sf"/>
</dbReference>
<comment type="caution">
    <text evidence="4">The sequence shown here is derived from an EMBL/GenBank/DDBJ whole genome shotgun (WGS) entry which is preliminary data.</text>
</comment>
<dbReference type="SMART" id="SM00829">
    <property type="entry name" value="PKS_ER"/>
    <property type="match status" value="1"/>
</dbReference>
<dbReference type="GO" id="GO:0035925">
    <property type="term" value="F:mRNA 3'-UTR AU-rich region binding"/>
    <property type="evidence" value="ECO:0007669"/>
    <property type="project" value="TreeGrafter"/>
</dbReference>
<dbReference type="RefSeq" id="WP_139621399.1">
    <property type="nucleotide sequence ID" value="NZ_VDMP01000015.1"/>
</dbReference>
<dbReference type="EMBL" id="VDMP01000015">
    <property type="protein sequence ID" value="TNM47170.1"/>
    <property type="molecule type" value="Genomic_DNA"/>
</dbReference>
<organism evidence="4 5">
    <name type="scientific">Nocardioides albidus</name>
    <dbReference type="NCBI Taxonomy" id="1517589"/>
    <lineage>
        <taxon>Bacteria</taxon>
        <taxon>Bacillati</taxon>
        <taxon>Actinomycetota</taxon>
        <taxon>Actinomycetes</taxon>
        <taxon>Propionibacteriales</taxon>
        <taxon>Nocardioidaceae</taxon>
        <taxon>Nocardioides</taxon>
    </lineage>
</organism>
<dbReference type="AlphaFoldDB" id="A0A5C4WFM7"/>
<dbReference type="InterPro" id="IPR036291">
    <property type="entry name" value="NAD(P)-bd_dom_sf"/>
</dbReference>
<evidence type="ECO:0000313" key="4">
    <source>
        <dbReference type="EMBL" id="TNM47170.1"/>
    </source>
</evidence>
<evidence type="ECO:0000256" key="1">
    <source>
        <dbReference type="ARBA" id="ARBA00022857"/>
    </source>
</evidence>
<protein>
    <submittedName>
        <fullName evidence="4">Zinc-binding dehydrogenase</fullName>
    </submittedName>
</protein>
<reference evidence="4 5" key="1">
    <citation type="journal article" date="2016" name="Int. J. Syst. Evol. Microbiol.">
        <title>Nocardioides albidus sp. nov., an actinobacterium isolated from garden soil.</title>
        <authorList>
            <person name="Singh H."/>
            <person name="Du J."/>
            <person name="Trinh H."/>
            <person name="Won K."/>
            <person name="Yang J.E."/>
            <person name="Yin C."/>
            <person name="Kook M."/>
            <person name="Yi T.H."/>
        </authorList>
    </citation>
    <scope>NUCLEOTIDE SEQUENCE [LARGE SCALE GENOMIC DNA]</scope>
    <source>
        <strain evidence="4 5">CCTCC AB 2015297</strain>
    </source>
</reference>
<dbReference type="InterPro" id="IPR020843">
    <property type="entry name" value="ER"/>
</dbReference>
<evidence type="ECO:0000259" key="3">
    <source>
        <dbReference type="SMART" id="SM00829"/>
    </source>
</evidence>
<feature type="domain" description="Enoyl reductase (ER)" evidence="3">
    <location>
        <begin position="10"/>
        <end position="314"/>
    </location>
</feature>
<keyword evidence="2" id="KW-0560">Oxidoreductase</keyword>
<dbReference type="Proteomes" id="UP000313231">
    <property type="component" value="Unassembled WGS sequence"/>
</dbReference>
<dbReference type="GO" id="GO:0003960">
    <property type="term" value="F:quinone reductase (NADPH) activity"/>
    <property type="evidence" value="ECO:0007669"/>
    <property type="project" value="TreeGrafter"/>
</dbReference>
<dbReference type="InterPro" id="IPR013154">
    <property type="entry name" value="ADH-like_N"/>
</dbReference>
<dbReference type="Gene3D" id="3.40.50.720">
    <property type="entry name" value="NAD(P)-binding Rossmann-like Domain"/>
    <property type="match status" value="1"/>
</dbReference>
<dbReference type="Pfam" id="PF13602">
    <property type="entry name" value="ADH_zinc_N_2"/>
    <property type="match status" value="1"/>
</dbReference>
<name>A0A5C4WFM7_9ACTN</name>
<keyword evidence="5" id="KW-1185">Reference proteome</keyword>
<dbReference type="SUPFAM" id="SSF51735">
    <property type="entry name" value="NAD(P)-binding Rossmann-fold domains"/>
    <property type="match status" value="1"/>
</dbReference>
<dbReference type="PANTHER" id="PTHR48106">
    <property type="entry name" value="QUINONE OXIDOREDUCTASE PIG3-RELATED"/>
    <property type="match status" value="1"/>
</dbReference>
<dbReference type="Gene3D" id="3.90.180.10">
    <property type="entry name" value="Medium-chain alcohol dehydrogenases, catalytic domain"/>
    <property type="match status" value="1"/>
</dbReference>
<dbReference type="GO" id="GO:0005829">
    <property type="term" value="C:cytosol"/>
    <property type="evidence" value="ECO:0007669"/>
    <property type="project" value="TreeGrafter"/>
</dbReference>
<sequence length="321" mass="32678">MHAIRHHAFGPADLLRLEQLPDLEPGPGQLRIAVEVAGVHLLDTSIRAGESFGAGDPPELPVVPGREVAGVVDRVGDGVDGSRLGQRVVAHLGFAGGGYADQAVVDASRAHPLPDHLDAPTAVAAIGTGRTAAAVLEFAEIAPEDIVAVTSAAGGLGTLLLQGARAVGAAAIGIAGGPDKVALAARYGADPALDRRTPGWIDDVAAHGPLTLVLDGVGGEVGQALYDRLAPGGRLVRYGWASGTPNAYDDPQRRVVDVLGPPIMSRLAEFERAALDAAADGTRVPYVGNAFPLADAAAAHRALEAGATMGKVVLLVERSAR</sequence>
<evidence type="ECO:0000256" key="2">
    <source>
        <dbReference type="ARBA" id="ARBA00023002"/>
    </source>
</evidence>
<proteinExistence type="predicted"/>
<evidence type="ECO:0000313" key="5">
    <source>
        <dbReference type="Proteomes" id="UP000313231"/>
    </source>
</evidence>
<dbReference type="Pfam" id="PF08240">
    <property type="entry name" value="ADH_N"/>
    <property type="match status" value="1"/>
</dbReference>
<accession>A0A5C4WFM7</accession>
<keyword evidence="1" id="KW-0521">NADP</keyword>
<dbReference type="GO" id="GO:0070402">
    <property type="term" value="F:NADPH binding"/>
    <property type="evidence" value="ECO:0007669"/>
    <property type="project" value="TreeGrafter"/>
</dbReference>
<dbReference type="OrthoDB" id="5195079at2"/>